<comment type="caution">
    <text evidence="2">The sequence shown here is derived from an EMBL/GenBank/DDBJ whole genome shotgun (WGS) entry which is preliminary data.</text>
</comment>
<reference evidence="2" key="1">
    <citation type="submission" date="2023-03" db="EMBL/GenBank/DDBJ databases">
        <title>Massive genome expansion in bonnet fungi (Mycena s.s.) driven by repeated elements and novel gene families across ecological guilds.</title>
        <authorList>
            <consortium name="Lawrence Berkeley National Laboratory"/>
            <person name="Harder C.B."/>
            <person name="Miyauchi S."/>
            <person name="Viragh M."/>
            <person name="Kuo A."/>
            <person name="Thoen E."/>
            <person name="Andreopoulos B."/>
            <person name="Lu D."/>
            <person name="Skrede I."/>
            <person name="Drula E."/>
            <person name="Henrissat B."/>
            <person name="Morin E."/>
            <person name="Kohler A."/>
            <person name="Barry K."/>
            <person name="LaButti K."/>
            <person name="Morin E."/>
            <person name="Salamov A."/>
            <person name="Lipzen A."/>
            <person name="Mereny Z."/>
            <person name="Hegedus B."/>
            <person name="Baldrian P."/>
            <person name="Stursova M."/>
            <person name="Weitz H."/>
            <person name="Taylor A."/>
            <person name="Grigoriev I.V."/>
            <person name="Nagy L.G."/>
            <person name="Martin F."/>
            <person name="Kauserud H."/>
        </authorList>
    </citation>
    <scope>NUCLEOTIDE SEQUENCE</scope>
    <source>
        <strain evidence="2">9144</strain>
    </source>
</reference>
<evidence type="ECO:0000256" key="1">
    <source>
        <dbReference type="SAM" id="MobiDB-lite"/>
    </source>
</evidence>
<keyword evidence="3" id="KW-1185">Reference proteome</keyword>
<organism evidence="2 3">
    <name type="scientific">Mycena pura</name>
    <dbReference type="NCBI Taxonomy" id="153505"/>
    <lineage>
        <taxon>Eukaryota</taxon>
        <taxon>Fungi</taxon>
        <taxon>Dikarya</taxon>
        <taxon>Basidiomycota</taxon>
        <taxon>Agaricomycotina</taxon>
        <taxon>Agaricomycetes</taxon>
        <taxon>Agaricomycetidae</taxon>
        <taxon>Agaricales</taxon>
        <taxon>Marasmiineae</taxon>
        <taxon>Mycenaceae</taxon>
        <taxon>Mycena</taxon>
    </lineage>
</organism>
<evidence type="ECO:0000313" key="2">
    <source>
        <dbReference type="EMBL" id="KAJ7189981.1"/>
    </source>
</evidence>
<accession>A0AAD6UTF7</accession>
<feature type="compositionally biased region" description="Polar residues" evidence="1">
    <location>
        <begin position="1"/>
        <end position="10"/>
    </location>
</feature>
<dbReference type="Proteomes" id="UP001219525">
    <property type="component" value="Unassembled WGS sequence"/>
</dbReference>
<proteinExistence type="predicted"/>
<dbReference type="EMBL" id="JARJCW010000160">
    <property type="protein sequence ID" value="KAJ7189981.1"/>
    <property type="molecule type" value="Genomic_DNA"/>
</dbReference>
<protein>
    <submittedName>
        <fullName evidence="2">Uncharacterized protein</fullName>
    </submittedName>
</protein>
<evidence type="ECO:0000313" key="3">
    <source>
        <dbReference type="Proteomes" id="UP001219525"/>
    </source>
</evidence>
<sequence>MAQRRTQAQNVKLRRTDPTDDFDFLASQQSTGSDDQALQVAVTQQLMASKEKKRKEMEKKFFQAAKARLSSEMSDVAESVRSTVEAAETLYSKFILEYAAIEDTIRALWVEVKREEQVLVDIAAKIRASNDTARLATERAQIDGMAQVKEACYETRSIIQTLQPESI</sequence>
<dbReference type="AlphaFoldDB" id="A0AAD6UTF7"/>
<name>A0AAD6UTF7_9AGAR</name>
<feature type="region of interest" description="Disordered" evidence="1">
    <location>
        <begin position="1"/>
        <end position="34"/>
    </location>
</feature>
<gene>
    <name evidence="2" type="ORF">GGX14DRAFT_701914</name>
</gene>